<evidence type="ECO:0000256" key="1">
    <source>
        <dbReference type="SAM" id="Phobius"/>
    </source>
</evidence>
<keyword evidence="1" id="KW-1133">Transmembrane helix</keyword>
<keyword evidence="1" id="KW-0812">Transmembrane</keyword>
<protein>
    <submittedName>
        <fullName evidence="2">Transporter</fullName>
    </submittedName>
</protein>
<dbReference type="RefSeq" id="WP_331216300.1">
    <property type="nucleotide sequence ID" value="NZ_JAZGQK010000019.1"/>
</dbReference>
<reference evidence="2 3" key="1">
    <citation type="submission" date="2024-01" db="EMBL/GenBank/DDBJ databases">
        <title>Genome insights into Plantactinospora sonchi sp. nov.</title>
        <authorList>
            <person name="Wang L."/>
        </authorList>
    </citation>
    <scope>NUCLEOTIDE SEQUENCE [LARGE SCALE GENOMIC DNA]</scope>
    <source>
        <strain evidence="2 3">NEAU-QY2</strain>
    </source>
</reference>
<feature type="transmembrane region" description="Helical" evidence="1">
    <location>
        <begin position="172"/>
        <end position="189"/>
    </location>
</feature>
<accession>A0ABU7RXE0</accession>
<feature type="transmembrane region" description="Helical" evidence="1">
    <location>
        <begin position="147"/>
        <end position="167"/>
    </location>
</feature>
<feature type="transmembrane region" description="Helical" evidence="1">
    <location>
        <begin position="195"/>
        <end position="215"/>
    </location>
</feature>
<evidence type="ECO:0000313" key="2">
    <source>
        <dbReference type="EMBL" id="MEE6261188.1"/>
    </source>
</evidence>
<sequence>MTGNFEYDEVDDNDERPPADAAAALRLIVEQQAEAARRLSPNMLFYYWPWGLAWLIGFGLFFLRFGPDDRVLVTLPAWLPLPALLALLVAASLVSGFASARTYGRVSGDSNRRGAWYGISWGLGFATLSTVLSRISPHLPDDLSTLLWAGATVGLTGALHIAGGAVWLDRNLFTLGAWISVINIVGVVAGPGWHALIIALGGGGGMLLVGAVVELRRRRPSPVTRLSPDVR</sequence>
<proteinExistence type="predicted"/>
<gene>
    <name evidence="2" type="ORF">V1633_22155</name>
</gene>
<dbReference type="Proteomes" id="UP001332243">
    <property type="component" value="Unassembled WGS sequence"/>
</dbReference>
<feature type="transmembrane region" description="Helical" evidence="1">
    <location>
        <begin position="83"/>
        <end position="103"/>
    </location>
</feature>
<evidence type="ECO:0000313" key="3">
    <source>
        <dbReference type="Proteomes" id="UP001332243"/>
    </source>
</evidence>
<name>A0ABU7RXE0_9ACTN</name>
<keyword evidence="3" id="KW-1185">Reference proteome</keyword>
<comment type="caution">
    <text evidence="2">The sequence shown here is derived from an EMBL/GenBank/DDBJ whole genome shotgun (WGS) entry which is preliminary data.</text>
</comment>
<feature type="transmembrane region" description="Helical" evidence="1">
    <location>
        <begin position="44"/>
        <end position="63"/>
    </location>
</feature>
<keyword evidence="1" id="KW-0472">Membrane</keyword>
<feature type="transmembrane region" description="Helical" evidence="1">
    <location>
        <begin position="115"/>
        <end position="135"/>
    </location>
</feature>
<organism evidence="2 3">
    <name type="scientific">Plantactinospora sonchi</name>
    <dbReference type="NCBI Taxonomy" id="1544735"/>
    <lineage>
        <taxon>Bacteria</taxon>
        <taxon>Bacillati</taxon>
        <taxon>Actinomycetota</taxon>
        <taxon>Actinomycetes</taxon>
        <taxon>Micromonosporales</taxon>
        <taxon>Micromonosporaceae</taxon>
        <taxon>Plantactinospora</taxon>
    </lineage>
</organism>
<dbReference type="EMBL" id="JAZGQK010000019">
    <property type="protein sequence ID" value="MEE6261188.1"/>
    <property type="molecule type" value="Genomic_DNA"/>
</dbReference>